<dbReference type="NCBIfam" id="NF002821">
    <property type="entry name" value="PRK02983.1"/>
    <property type="match status" value="1"/>
</dbReference>
<sequence length="1113" mass="121795">MGNTQVVRGRRTRDVRTATARQERWARILIWIFALATAAGVVLLLLHWVTRVNPLPSILFGTLNLPVAPSLVSVVVLGLLTGALVRRKRIALVLVGTTQVVGVTWSVLMLVLRAVVPDLPHHGPFPVWVSPMLDAVAVAVGIAALGLLWWLRPAFPARTESRGALAALAMLVGGVVLTVAATHALLLATTSSAIDDWNVLGEALVRSLGWAGPRRRYLSTVPPWLPELTSALLALTIVLAVLIFLRSSSSSRSAAWRPEDEVAVRSLLREFGGEDSLGYFATRRDKSAVFSADGRACVTFRVVGQVSIASGDPVGDPAVWPDAIRRWLDRAHHYGLLPAVTSASERAARAYAEAGLSVLVMGDEAVLHPDRYSLANSSMTPVRRAVRRARRAGLVTEIARHQDFPPEELTRLGVLADQWRGDEPDRGFSMALNRWGDPADGQCLLVVARDEHGAEQGLLSFVPWGRGGLSLDVMRRAPHTPNGVTELMVTDLMEHCASHGIRRVSLNFAMFRGVFEDSEKLGAGVITRFNSSVLGYMDRFFQLESLYRSNAKYLPEWVPRYACFDGVLALPRMAVATAQVEGFLPAVFVRTPPQPELDAGTLEQILEIQHEPAPMRVLAPRRSQQTRHRMRHARALARDGVNPYPVGLAPAETVAHTQAARLRGDAASSSEVRTSGRVRRFRDFGGVGFVDLTDGGVTVQVLVDRARVDSTWSTIRRNLDVGDLLVVDGRWGNSRTGTESILARRVTVAAKALQPVPYSGFENPEQRLRRRSLDLLVHPHGMDLLRQRSQAVDTVRRLLQEEGYREVETPVLNTVHGGASARPFRTFINAYGMDLTLRIAPELYLKRLLVAGSGPIFEVARNFRNEGADATHNPEFTALEAYHPYADYTVMRQLTERLVKAVATALHGAPVLPLRDVHAPDAEPTPTDVSGPWPVVTVTDAVSRAVGREISIRTDFEVLLQAAAAHDVEIGPGMGPGAVLEALYEELVEPLTVFPTFYCDFPEETSPLTAPHRSEPGLVERWDLVVNGMELGTAYSELTDPVVQRHRLTEQSLKATAGDPEAMEVDDDFLDALEVGMPPAGGLGIGLDRLVMLMTATSIREVLGFPFVKPQKN</sequence>
<feature type="transmembrane region" description="Helical" evidence="8">
    <location>
        <begin position="55"/>
        <end position="80"/>
    </location>
</feature>
<evidence type="ECO:0000256" key="2">
    <source>
        <dbReference type="ARBA" id="ARBA00022598"/>
    </source>
</evidence>
<keyword evidence="4" id="KW-0547">Nucleotide-binding</keyword>
<accession>A0A7D7PY42</accession>
<feature type="transmembrane region" description="Helical" evidence="8">
    <location>
        <begin position="163"/>
        <end position="188"/>
    </location>
</feature>
<keyword evidence="6 8" id="KW-1133">Transmembrane helix</keyword>
<dbReference type="AlphaFoldDB" id="A0A7D7PY42"/>
<dbReference type="GO" id="GO:0005829">
    <property type="term" value="C:cytosol"/>
    <property type="evidence" value="ECO:0007669"/>
    <property type="project" value="TreeGrafter"/>
</dbReference>
<evidence type="ECO:0000256" key="4">
    <source>
        <dbReference type="ARBA" id="ARBA00022741"/>
    </source>
</evidence>
<feature type="transmembrane region" description="Helical" evidence="8">
    <location>
        <begin position="92"/>
        <end position="116"/>
    </location>
</feature>
<feature type="transmembrane region" description="Helical" evidence="8">
    <location>
        <begin position="28"/>
        <end position="49"/>
    </location>
</feature>
<dbReference type="Pfam" id="PF16995">
    <property type="entry name" value="tRNA-synt_2_TM"/>
    <property type="match status" value="1"/>
</dbReference>
<reference evidence="10 11" key="2">
    <citation type="submission" date="2020-07" db="EMBL/GenBank/DDBJ databases">
        <title>Genome of starter culture bacteria Kocuria salsicia reveals its technological properties and safety for usage in meat industry.</title>
        <authorList>
            <person name="Michael M."/>
            <person name="Konstantin K."/>
            <person name="Evgenii K."/>
            <person name="Galina S."/>
            <person name="Oksana K."/>
            <person name="Andrei L."/>
        </authorList>
    </citation>
    <scope>NUCLEOTIDE SEQUENCE [LARGE SCALE GENOMIC DNA]</scope>
    <source>
        <strain evidence="10 11">80</strain>
    </source>
</reference>
<dbReference type="SUPFAM" id="SSF55729">
    <property type="entry name" value="Acyl-CoA N-acyltransferases (Nat)"/>
    <property type="match status" value="1"/>
</dbReference>
<gene>
    <name evidence="10" type="primary">lysX</name>
    <name evidence="10" type="ORF">CIB50_0000674</name>
</gene>
<dbReference type="InterPro" id="IPR006195">
    <property type="entry name" value="aa-tRNA-synth_II"/>
</dbReference>
<evidence type="ECO:0000256" key="1">
    <source>
        <dbReference type="ARBA" id="ARBA00004141"/>
    </source>
</evidence>
<dbReference type="Pfam" id="PF00152">
    <property type="entry name" value="tRNA-synt_2"/>
    <property type="match status" value="1"/>
</dbReference>
<reference evidence="11" key="1">
    <citation type="submission" date="2017-08" db="EMBL/GenBank/DDBJ databases">
        <title>Draft Genome Sequence of Kocuria varians 80.</title>
        <authorList>
            <person name="Minaev M."/>
            <person name="Kurbakov K.A."/>
            <person name="Solodovnikova G.I."/>
            <person name="Kuznetsova O.A."/>
            <person name="Lisitsyn A.B."/>
        </authorList>
    </citation>
    <scope>NUCLEOTIDE SEQUENCE [LARGE SCALE GENOMIC DNA]</scope>
    <source>
        <strain evidence="11">80</strain>
    </source>
</reference>
<evidence type="ECO:0000313" key="10">
    <source>
        <dbReference type="EMBL" id="QMS55976.1"/>
    </source>
</evidence>
<dbReference type="Pfam" id="PF01336">
    <property type="entry name" value="tRNA_anti-codon"/>
    <property type="match status" value="1"/>
</dbReference>
<dbReference type="PRINTS" id="PR00982">
    <property type="entry name" value="TRNASYNTHLYS"/>
</dbReference>
<dbReference type="KEGG" id="kvr:CIB50_0000674"/>
<dbReference type="EMBL" id="CP059343">
    <property type="protein sequence ID" value="QMS55976.1"/>
    <property type="molecule type" value="Genomic_DNA"/>
</dbReference>
<keyword evidence="2" id="KW-0436">Ligase</keyword>
<dbReference type="GO" id="GO:0016020">
    <property type="term" value="C:membrane"/>
    <property type="evidence" value="ECO:0007669"/>
    <property type="project" value="UniProtKB-SubCell"/>
</dbReference>
<evidence type="ECO:0000256" key="7">
    <source>
        <dbReference type="ARBA" id="ARBA00023146"/>
    </source>
</evidence>
<dbReference type="InterPro" id="IPR045864">
    <property type="entry name" value="aa-tRNA-synth_II/BPL/LPL"/>
</dbReference>
<dbReference type="GO" id="GO:0004824">
    <property type="term" value="F:lysine-tRNA ligase activity"/>
    <property type="evidence" value="ECO:0007669"/>
    <property type="project" value="InterPro"/>
</dbReference>
<comment type="subcellular location">
    <subcellularLocation>
        <location evidence="1">Membrane</location>
        <topology evidence="1">Multi-pass membrane protein</topology>
    </subcellularLocation>
</comment>
<dbReference type="InterPro" id="IPR018149">
    <property type="entry name" value="Lys-tRNA-synth_II_C"/>
</dbReference>
<evidence type="ECO:0000256" key="6">
    <source>
        <dbReference type="ARBA" id="ARBA00022989"/>
    </source>
</evidence>
<dbReference type="Gene3D" id="2.40.50.140">
    <property type="entry name" value="Nucleic acid-binding proteins"/>
    <property type="match status" value="1"/>
</dbReference>
<dbReference type="InterPro" id="IPR004364">
    <property type="entry name" value="Aa-tRNA-synt_II"/>
</dbReference>
<dbReference type="InterPro" id="IPR004365">
    <property type="entry name" value="NA-bd_OB_tRNA"/>
</dbReference>
<organism evidence="10 11">
    <name type="scientific">Kocuria varians</name>
    <name type="common">Micrococcus varians</name>
    <dbReference type="NCBI Taxonomy" id="1272"/>
    <lineage>
        <taxon>Bacteria</taxon>
        <taxon>Bacillati</taxon>
        <taxon>Actinomycetota</taxon>
        <taxon>Actinomycetes</taxon>
        <taxon>Micrococcales</taxon>
        <taxon>Micrococcaceae</taxon>
        <taxon>Kocuria</taxon>
    </lineage>
</organism>
<evidence type="ECO:0000313" key="11">
    <source>
        <dbReference type="Proteomes" id="UP000216825"/>
    </source>
</evidence>
<dbReference type="NCBIfam" id="NF001756">
    <property type="entry name" value="PRK00484.1"/>
    <property type="match status" value="1"/>
</dbReference>
<dbReference type="Gene3D" id="3.30.930.10">
    <property type="entry name" value="Bira Bifunctional Protein, Domain 2"/>
    <property type="match status" value="1"/>
</dbReference>
<evidence type="ECO:0000256" key="5">
    <source>
        <dbReference type="ARBA" id="ARBA00022840"/>
    </source>
</evidence>
<feature type="domain" description="Aminoacyl-transfer RNA synthetases class-II family profile" evidence="9">
    <location>
        <begin position="795"/>
        <end position="1110"/>
    </location>
</feature>
<protein>
    <submittedName>
        <fullName evidence="10">Lysylphosphatidylglycerol biosynthesis bifunctional protein LysX</fullName>
    </submittedName>
</protein>
<dbReference type="PROSITE" id="PS50862">
    <property type="entry name" value="AA_TRNA_LIGASE_II"/>
    <property type="match status" value="1"/>
</dbReference>
<dbReference type="InterPro" id="IPR024320">
    <property type="entry name" value="LPG_synthase_C"/>
</dbReference>
<evidence type="ECO:0000256" key="3">
    <source>
        <dbReference type="ARBA" id="ARBA00022692"/>
    </source>
</evidence>
<keyword evidence="11" id="KW-1185">Reference proteome</keyword>
<keyword evidence="7" id="KW-0030">Aminoacyl-tRNA synthetase</keyword>
<dbReference type="InterPro" id="IPR031553">
    <property type="entry name" value="tRNA-synt_2_TM"/>
</dbReference>
<feature type="transmembrane region" description="Helical" evidence="8">
    <location>
        <begin position="128"/>
        <end position="151"/>
    </location>
</feature>
<dbReference type="RefSeq" id="WP_055086148.1">
    <property type="nucleotide sequence ID" value="NZ_CP059343.1"/>
</dbReference>
<dbReference type="GO" id="GO:0006430">
    <property type="term" value="P:lysyl-tRNA aminoacylation"/>
    <property type="evidence" value="ECO:0007669"/>
    <property type="project" value="InterPro"/>
</dbReference>
<proteinExistence type="predicted"/>
<dbReference type="PANTHER" id="PTHR42918:SF15">
    <property type="entry name" value="LYSINE--TRNA LIGASE, CHLOROPLASTIC_MITOCHONDRIAL"/>
    <property type="match status" value="1"/>
</dbReference>
<dbReference type="InterPro" id="IPR012340">
    <property type="entry name" value="NA-bd_OB-fold"/>
</dbReference>
<evidence type="ECO:0000256" key="8">
    <source>
        <dbReference type="SAM" id="Phobius"/>
    </source>
</evidence>
<dbReference type="Proteomes" id="UP000216825">
    <property type="component" value="Chromosome"/>
</dbReference>
<dbReference type="GO" id="GO:0005524">
    <property type="term" value="F:ATP binding"/>
    <property type="evidence" value="ECO:0007669"/>
    <property type="project" value="UniProtKB-KW"/>
</dbReference>
<dbReference type="PANTHER" id="PTHR42918">
    <property type="entry name" value="LYSYL-TRNA SYNTHETASE"/>
    <property type="match status" value="1"/>
</dbReference>
<name>A0A7D7PY42_KOCVA</name>
<dbReference type="Pfam" id="PF09924">
    <property type="entry name" value="LPG_synthase_C"/>
    <property type="match status" value="1"/>
</dbReference>
<evidence type="ECO:0000259" key="9">
    <source>
        <dbReference type="PROSITE" id="PS50862"/>
    </source>
</evidence>
<keyword evidence="8" id="KW-0472">Membrane</keyword>
<keyword evidence="5" id="KW-0067">ATP-binding</keyword>
<keyword evidence="3 8" id="KW-0812">Transmembrane</keyword>
<dbReference type="InterPro" id="IPR016181">
    <property type="entry name" value="Acyl_CoA_acyltransferase"/>
</dbReference>
<dbReference type="SUPFAM" id="SSF50249">
    <property type="entry name" value="Nucleic acid-binding proteins"/>
    <property type="match status" value="1"/>
</dbReference>
<dbReference type="SUPFAM" id="SSF55681">
    <property type="entry name" value="Class II aaRS and biotin synthetases"/>
    <property type="match status" value="1"/>
</dbReference>
<dbReference type="GO" id="GO:0000049">
    <property type="term" value="F:tRNA binding"/>
    <property type="evidence" value="ECO:0007669"/>
    <property type="project" value="TreeGrafter"/>
</dbReference>